<sequence length="298" mass="33673">MNELKQHLFLQRILFIFEVTKRSAGKAQVLRLSLQQWNSEVDVLCLAGFVIEEMQRFRDPNNLAVFTNETLAIVMSRVIEGDFHEELRPLVEGMDPAWKADMCSMWVEHHPTAKASEEGSQLVDQKLDKMVLESNKLQYEADALSLARDASQLARLFQADQNSERAARIAKICHLRQENQIGSNLAAQFMAKHCHHRAGPVADLHEELFKDWKKGGSLLGDVRQFDPNPPPPEAVDATSFPLKLAHLTVDNNLKGVKKYKVELPNAVRTAHINDAINGPAWRNLVLDFDKKPLGLLSQ</sequence>
<proteinExistence type="predicted"/>
<keyword evidence="2" id="KW-1185">Reference proteome</keyword>
<dbReference type="EMBL" id="CAXAMM010034446">
    <property type="protein sequence ID" value="CAK9072834.1"/>
    <property type="molecule type" value="Genomic_DNA"/>
</dbReference>
<accession>A0ABP0PD47</accession>
<evidence type="ECO:0000313" key="1">
    <source>
        <dbReference type="EMBL" id="CAK9072834.1"/>
    </source>
</evidence>
<dbReference type="Proteomes" id="UP001642464">
    <property type="component" value="Unassembled WGS sequence"/>
</dbReference>
<organism evidence="1 2">
    <name type="scientific">Durusdinium trenchii</name>
    <dbReference type="NCBI Taxonomy" id="1381693"/>
    <lineage>
        <taxon>Eukaryota</taxon>
        <taxon>Sar</taxon>
        <taxon>Alveolata</taxon>
        <taxon>Dinophyceae</taxon>
        <taxon>Suessiales</taxon>
        <taxon>Symbiodiniaceae</taxon>
        <taxon>Durusdinium</taxon>
    </lineage>
</organism>
<name>A0ABP0PD47_9DINO</name>
<protein>
    <submittedName>
        <fullName evidence="1">Uncharacterized protein</fullName>
    </submittedName>
</protein>
<comment type="caution">
    <text evidence="1">The sequence shown here is derived from an EMBL/GenBank/DDBJ whole genome shotgun (WGS) entry which is preliminary data.</text>
</comment>
<reference evidence="1 2" key="1">
    <citation type="submission" date="2024-02" db="EMBL/GenBank/DDBJ databases">
        <authorList>
            <person name="Chen Y."/>
            <person name="Shah S."/>
            <person name="Dougan E. K."/>
            <person name="Thang M."/>
            <person name="Chan C."/>
        </authorList>
    </citation>
    <scope>NUCLEOTIDE SEQUENCE [LARGE SCALE GENOMIC DNA]</scope>
</reference>
<gene>
    <name evidence="1" type="ORF">SCF082_LOCUS35762</name>
</gene>
<evidence type="ECO:0000313" key="2">
    <source>
        <dbReference type="Proteomes" id="UP001642464"/>
    </source>
</evidence>